<feature type="domain" description="Pyrrolo-quinoline quinone repeat" evidence="3">
    <location>
        <begin position="65"/>
        <end position="171"/>
    </location>
</feature>
<dbReference type="Pfam" id="PF13360">
    <property type="entry name" value="PQQ_2"/>
    <property type="match status" value="1"/>
</dbReference>
<gene>
    <name evidence="4" type="ORF">EA473_22210</name>
</gene>
<keyword evidence="2" id="KW-0812">Transmembrane</keyword>
<sequence>MSGLDIPDLSISSNQIRSIGFAVLLIASVMAGPLVLTGVAATNGVAAAEETNEEEIEMIFATGGEGSIAAIDRETGETLWSDSISGEPVEAGAVSQDGETVYAGDRAGQIVAFDAATGEEQWTFEWDGAEYPWIRTLYPADDELFVGTAGLSGQGTMILSVDKDEQTLNWVSEPYDGAPHEFAMSQGELYTIIGGTRGSPAGQLAHVDQTSGEPHWIKDLDSGSGLGLHVDGEGIYTSSRHSNNVSAFDRESRELQWAFTDLGSSPSALEHRPGSNELFVGDGDDTYVLDKNSGTLQKTYSIGPNAMAFDPTGEVLYAEERGAGNTIVGADPDTGEVFWTNSALDRNVRTISTLPADGPVEVEGQVVDAPVDETGPGPIDPENRTAVPNATVEIWSEDGTELIDSMETNEQGQWATDEITTGDDASIYDTRVYVGGERRWDETSALPAEGDHVWMTVPMSDPELSSPTPSDDFNIPGVTAGTELEVTVTDPDFPSSHVYVEFYDGDDQFIGDDLVFVNESGSSATVSMPWFDANEQGVYEWYAVASDPYLSTNDAETDLNTFEIRDDPPIIYDSTASPDGETVSGDVELSIDVDNPNFPDDDVTVEFYEYDTGDPDVDELIGTDTLESNGTAKTEWPVTDESLEWYVVAESELGHVVFSRIFSFGVAGDLEIRDATSGELIDDRTVKVDVTAPGQSYTTYLTDGVFDIGDLEAHDETVRFDITAMDYYPRTVELRSTVGGVAVYLERGPDWEPDPPDDEDDPEDTPDYEDDENKVLVRFELTDNTGDFPPEDTTLRINDRVDNETRLVHSETFGPINRVDVILNRDERYQLEAASDDGGVRGLGGFTASESEVVPLEIGELSWPIPVEEGYEFDARFDEDTGDLDIRWIDDDELTRPLQITVRDYESGQTVFSDTHPSFLGEYRNQVALETDRTYEVEAIATRDGETIHLTRIIGPTDMDIEPLLGPMAMAGISALAIVVVAGIVGGRLSSIGSVIVSSFGALLVVVGWLPIPWPAILVAFVVSVLFYVGDTT</sequence>
<evidence type="ECO:0000313" key="4">
    <source>
        <dbReference type="EMBL" id="RQG89325.1"/>
    </source>
</evidence>
<accession>A0A3N6P2D9</accession>
<evidence type="ECO:0000259" key="3">
    <source>
        <dbReference type="Pfam" id="PF13360"/>
    </source>
</evidence>
<organism evidence="4 5">
    <name type="scientific">Natrarchaeobius chitinivorans</name>
    <dbReference type="NCBI Taxonomy" id="1679083"/>
    <lineage>
        <taxon>Archaea</taxon>
        <taxon>Methanobacteriati</taxon>
        <taxon>Methanobacteriota</taxon>
        <taxon>Stenosarchaea group</taxon>
        <taxon>Halobacteria</taxon>
        <taxon>Halobacteriales</taxon>
        <taxon>Natrialbaceae</taxon>
        <taxon>Natrarchaeobius</taxon>
    </lineage>
</organism>
<protein>
    <recommendedName>
        <fullName evidence="3">Pyrrolo-quinoline quinone repeat domain-containing protein</fullName>
    </recommendedName>
</protein>
<dbReference type="SMART" id="SM00564">
    <property type="entry name" value="PQQ"/>
    <property type="match status" value="3"/>
</dbReference>
<name>A0A3N6P2D9_NATCH</name>
<keyword evidence="5" id="KW-1185">Reference proteome</keyword>
<feature type="compositionally biased region" description="Acidic residues" evidence="1">
    <location>
        <begin position="751"/>
        <end position="771"/>
    </location>
</feature>
<feature type="region of interest" description="Disordered" evidence="1">
    <location>
        <begin position="746"/>
        <end position="771"/>
    </location>
</feature>
<dbReference type="InterPro" id="IPR015943">
    <property type="entry name" value="WD40/YVTN_repeat-like_dom_sf"/>
</dbReference>
<keyword evidence="2" id="KW-1133">Transmembrane helix</keyword>
<dbReference type="InterPro" id="IPR018391">
    <property type="entry name" value="PQQ_b-propeller_rpt"/>
</dbReference>
<dbReference type="Gene3D" id="2.130.10.10">
    <property type="entry name" value="YVTN repeat-like/Quinoprotein amine dehydrogenase"/>
    <property type="match status" value="1"/>
</dbReference>
<evidence type="ECO:0000256" key="2">
    <source>
        <dbReference type="SAM" id="Phobius"/>
    </source>
</evidence>
<dbReference type="EMBL" id="REGA01000048">
    <property type="protein sequence ID" value="RQG89325.1"/>
    <property type="molecule type" value="Genomic_DNA"/>
</dbReference>
<dbReference type="PANTHER" id="PTHR34512">
    <property type="entry name" value="CELL SURFACE PROTEIN"/>
    <property type="match status" value="1"/>
</dbReference>
<evidence type="ECO:0000313" key="5">
    <source>
        <dbReference type="Proteomes" id="UP000282323"/>
    </source>
</evidence>
<feature type="transmembrane region" description="Helical" evidence="2">
    <location>
        <begin position="21"/>
        <end position="41"/>
    </location>
</feature>
<dbReference type="Proteomes" id="UP000282323">
    <property type="component" value="Unassembled WGS sequence"/>
</dbReference>
<reference evidence="4 5" key="1">
    <citation type="submission" date="2018-10" db="EMBL/GenBank/DDBJ databases">
        <title>Natrarchaeobius chitinivorans gen. nov., sp. nov., and Natrarchaeobius haloalkaliphilus sp. nov., alkaliphilic, chitin-utilizing haloarchaea from hypersaline alkaline lakes.</title>
        <authorList>
            <person name="Sorokin D.Y."/>
            <person name="Elcheninov A.G."/>
            <person name="Kostrikina N.A."/>
            <person name="Bale N.J."/>
            <person name="Sinninghe Damste J.S."/>
            <person name="Khijniak T.V."/>
            <person name="Kublanov I.V."/>
            <person name="Toshchakov S.V."/>
        </authorList>
    </citation>
    <scope>NUCLEOTIDE SEQUENCE [LARGE SCALE GENOMIC DNA]</scope>
    <source>
        <strain evidence="4 5">AArcht4T</strain>
    </source>
</reference>
<dbReference type="SUPFAM" id="SSF50998">
    <property type="entry name" value="Quinoprotein alcohol dehydrogenase-like"/>
    <property type="match status" value="1"/>
</dbReference>
<comment type="caution">
    <text evidence="4">The sequence shown here is derived from an EMBL/GenBank/DDBJ whole genome shotgun (WGS) entry which is preliminary data.</text>
</comment>
<feature type="transmembrane region" description="Helical" evidence="2">
    <location>
        <begin position="964"/>
        <end position="982"/>
    </location>
</feature>
<dbReference type="PANTHER" id="PTHR34512:SF30">
    <property type="entry name" value="OUTER MEMBRANE PROTEIN ASSEMBLY FACTOR BAMB"/>
    <property type="match status" value="1"/>
</dbReference>
<proteinExistence type="predicted"/>
<dbReference type="InterPro" id="IPR002372">
    <property type="entry name" value="PQQ_rpt_dom"/>
</dbReference>
<dbReference type="InterPro" id="IPR011047">
    <property type="entry name" value="Quinoprotein_ADH-like_sf"/>
</dbReference>
<dbReference type="AlphaFoldDB" id="A0A3N6P2D9"/>
<keyword evidence="2" id="KW-0472">Membrane</keyword>
<evidence type="ECO:0000256" key="1">
    <source>
        <dbReference type="SAM" id="MobiDB-lite"/>
    </source>
</evidence>